<dbReference type="OrthoDB" id="9772170at2"/>
<keyword evidence="3" id="KW-0808">Transferase</keyword>
<sequence>MDDLTSVAIGPGRSALGRGPAGDPPADGPGVPTLATPTDEARALWAELLDAFHDRQAARRLSADTDPRAGYRWRPTLALVLPRDFSPDRLSHRRDLAVALEVLASAVGQYNVRVLSDSPDAPRLFADVRPFSAEAVAESDGALVLGSRSLNDEVAAVCPSRRVAADPCGFRTEARRIVFEAGGVGCPLEPAAEAEVVRATPEVVPVFLDDDEEAPAFLEALRRLSSAGRGLRITLSSRADADFSRLAREALAGVPQAEVVDPPPSQPDDAPSFLLGNEPIALLTRHRPGRPAFLFRGGRFLRVDPHALARGDLYLHRGEEADAPALLARWLGRLADAPEAAPRPVAGAEPMVSIVVPVYDRTTELLRLAASIFDQDYPWIEVLFVSNGSPPETLEALRAAEGHLIVRRIRTRIIEMPRACGSATIPRDVGIRASAGELVCVLDSDDWLDPHFFRFIAAAAGGWRSDTIYYPKKVFRDFGRSMRDGFPWDTPLAGPGTVEAREMAGALRSLGNFLCNSGVCFPRALFDRSGGIDHRLSYGEDLHLWWRMALAGARAEMHEGIVNIALHPGNNELAVGEDDRIIEAVALANDRGQTQWL</sequence>
<dbReference type="PANTHER" id="PTHR43685">
    <property type="entry name" value="GLYCOSYLTRANSFERASE"/>
    <property type="match status" value="1"/>
</dbReference>
<dbReference type="Gene3D" id="3.90.550.10">
    <property type="entry name" value="Spore Coat Polysaccharide Biosynthesis Protein SpsA, Chain A"/>
    <property type="match status" value="1"/>
</dbReference>
<comment type="caution">
    <text evidence="3">The sequence shown here is derived from an EMBL/GenBank/DDBJ whole genome shotgun (WGS) entry which is preliminary data.</text>
</comment>
<feature type="region of interest" description="Disordered" evidence="1">
    <location>
        <begin position="1"/>
        <end position="33"/>
    </location>
</feature>
<reference evidence="3 4" key="1">
    <citation type="submission" date="2018-12" db="EMBL/GenBank/DDBJ databases">
        <authorList>
            <person name="Toschakov S.V."/>
        </authorList>
    </citation>
    <scope>NUCLEOTIDE SEQUENCE [LARGE SCALE GENOMIC DNA]</scope>
    <source>
        <strain evidence="3 4">GM2012</strain>
    </source>
</reference>
<dbReference type="Proteomes" id="UP000280296">
    <property type="component" value="Unassembled WGS sequence"/>
</dbReference>
<keyword evidence="4" id="KW-1185">Reference proteome</keyword>
<dbReference type="GO" id="GO:0016740">
    <property type="term" value="F:transferase activity"/>
    <property type="evidence" value="ECO:0007669"/>
    <property type="project" value="UniProtKB-KW"/>
</dbReference>
<dbReference type="InterPro" id="IPR001173">
    <property type="entry name" value="Glyco_trans_2-like"/>
</dbReference>
<dbReference type="CDD" id="cd00761">
    <property type="entry name" value="Glyco_tranf_GTA_type"/>
    <property type="match status" value="1"/>
</dbReference>
<gene>
    <name evidence="3" type="ORF">TsocGM_19535</name>
</gene>
<dbReference type="SUPFAM" id="SSF53448">
    <property type="entry name" value="Nucleotide-diphospho-sugar transferases"/>
    <property type="match status" value="1"/>
</dbReference>
<name>A0A432MFF1_9BACT</name>
<dbReference type="InterPro" id="IPR050834">
    <property type="entry name" value="Glycosyltransf_2"/>
</dbReference>
<evidence type="ECO:0000313" key="3">
    <source>
        <dbReference type="EMBL" id="RUL84935.1"/>
    </source>
</evidence>
<evidence type="ECO:0000256" key="1">
    <source>
        <dbReference type="SAM" id="MobiDB-lite"/>
    </source>
</evidence>
<protein>
    <submittedName>
        <fullName evidence="3">Glycosyltransferase</fullName>
    </submittedName>
</protein>
<organism evidence="3 4">
    <name type="scientific">Tautonia sociabilis</name>
    <dbReference type="NCBI Taxonomy" id="2080755"/>
    <lineage>
        <taxon>Bacteria</taxon>
        <taxon>Pseudomonadati</taxon>
        <taxon>Planctomycetota</taxon>
        <taxon>Planctomycetia</taxon>
        <taxon>Isosphaerales</taxon>
        <taxon>Isosphaeraceae</taxon>
        <taxon>Tautonia</taxon>
    </lineage>
</organism>
<dbReference type="AlphaFoldDB" id="A0A432MFF1"/>
<dbReference type="EMBL" id="RYZH01000044">
    <property type="protein sequence ID" value="RUL84935.1"/>
    <property type="molecule type" value="Genomic_DNA"/>
</dbReference>
<feature type="domain" description="Glycosyltransferase 2-like" evidence="2">
    <location>
        <begin position="353"/>
        <end position="458"/>
    </location>
</feature>
<reference evidence="3 4" key="2">
    <citation type="submission" date="2019-01" db="EMBL/GenBank/DDBJ databases">
        <title>Tautonia sociabilis, a novel thermotolerant planctomycete of Isosphaeraceae family, isolated from a 4000 m deep subterranean habitat.</title>
        <authorList>
            <person name="Kovaleva O.L."/>
            <person name="Elcheninov A.G."/>
            <person name="Van Heerden E."/>
            <person name="Toshchakov S.V."/>
            <person name="Novikov A."/>
            <person name="Bonch-Osmolovskaya E.A."/>
            <person name="Kublanov I.V."/>
        </authorList>
    </citation>
    <scope>NUCLEOTIDE SEQUENCE [LARGE SCALE GENOMIC DNA]</scope>
    <source>
        <strain evidence="3 4">GM2012</strain>
    </source>
</reference>
<dbReference type="Pfam" id="PF00535">
    <property type="entry name" value="Glycos_transf_2"/>
    <property type="match status" value="1"/>
</dbReference>
<dbReference type="PANTHER" id="PTHR43685:SF2">
    <property type="entry name" value="GLYCOSYLTRANSFERASE 2-LIKE DOMAIN-CONTAINING PROTEIN"/>
    <property type="match status" value="1"/>
</dbReference>
<proteinExistence type="predicted"/>
<evidence type="ECO:0000313" key="4">
    <source>
        <dbReference type="Proteomes" id="UP000280296"/>
    </source>
</evidence>
<accession>A0A432MFF1</accession>
<dbReference type="RefSeq" id="WP_126727144.1">
    <property type="nucleotide sequence ID" value="NZ_RYZH01000044.1"/>
</dbReference>
<evidence type="ECO:0000259" key="2">
    <source>
        <dbReference type="Pfam" id="PF00535"/>
    </source>
</evidence>
<dbReference type="InterPro" id="IPR029044">
    <property type="entry name" value="Nucleotide-diphossugar_trans"/>
</dbReference>